<evidence type="ECO:0008006" key="4">
    <source>
        <dbReference type="Google" id="ProtNLM"/>
    </source>
</evidence>
<comment type="caution">
    <text evidence="2">The sequence shown here is derived from an EMBL/GenBank/DDBJ whole genome shotgun (WGS) entry which is preliminary data.</text>
</comment>
<dbReference type="AlphaFoldDB" id="A0AAD5JYS0"/>
<dbReference type="GO" id="GO:0030674">
    <property type="term" value="F:protein-macromolecule adaptor activity"/>
    <property type="evidence" value="ECO:0007669"/>
    <property type="project" value="TreeGrafter"/>
</dbReference>
<sequence length="437" mass="49351">MFRKSLNIELVEPVVYLRGHPKDKHTINILRSLIRLQLSHPAIIQSVTIQFIGTAKTLWPEASQHWDKHVLVDSIIPICRSPVLLKKGVHAFPFEILLSNALSESVECGLGHVRYKLLCQVHIKPAWSPFGSQLKQQRPVVLVRLPHQDSLPRCISQTHTLQPSNNDSNTTTNEELHVLVESAHITPGTPLALCFSFSRPPLTIDHVSVKLIERQKFRARAKRTTRILHHEITLLPSDPPDVFQQQLEHFPSSLSDELRCVFAVPDKETLQVHPSTSNPNIRVRHWIQITLRFILQDGTPKEILMDAPISVLLNSIDDYITLPAYDQHAPSPSLSTTSSVSTIPSPIHSSSLSTSTTQQQQQPSHSTSRIIPQTSVSTPLSTIEGPTPTPSKSWLNKLHPRRSWLMGEKKEVPPPKYDDVVRNHHHHHYQSYLPPPV</sequence>
<feature type="compositionally biased region" description="Polar residues" evidence="1">
    <location>
        <begin position="369"/>
        <end position="381"/>
    </location>
</feature>
<dbReference type="InterPro" id="IPR014756">
    <property type="entry name" value="Ig_E-set"/>
</dbReference>
<accession>A0AAD5JYS0</accession>
<dbReference type="Gene3D" id="2.60.40.640">
    <property type="match status" value="1"/>
</dbReference>
<feature type="compositionally biased region" description="Basic and acidic residues" evidence="1">
    <location>
        <begin position="407"/>
        <end position="422"/>
    </location>
</feature>
<dbReference type="GO" id="GO:0005886">
    <property type="term" value="C:plasma membrane"/>
    <property type="evidence" value="ECO:0007669"/>
    <property type="project" value="TreeGrafter"/>
</dbReference>
<reference evidence="2" key="1">
    <citation type="journal article" date="2022" name="IScience">
        <title>Evolution of zygomycete secretomes and the origins of terrestrial fungal ecologies.</title>
        <authorList>
            <person name="Chang Y."/>
            <person name="Wang Y."/>
            <person name="Mondo S."/>
            <person name="Ahrendt S."/>
            <person name="Andreopoulos W."/>
            <person name="Barry K."/>
            <person name="Beard J."/>
            <person name="Benny G.L."/>
            <person name="Blankenship S."/>
            <person name="Bonito G."/>
            <person name="Cuomo C."/>
            <person name="Desiro A."/>
            <person name="Gervers K.A."/>
            <person name="Hundley H."/>
            <person name="Kuo A."/>
            <person name="LaButti K."/>
            <person name="Lang B.F."/>
            <person name="Lipzen A."/>
            <person name="O'Donnell K."/>
            <person name="Pangilinan J."/>
            <person name="Reynolds N."/>
            <person name="Sandor L."/>
            <person name="Smith M.E."/>
            <person name="Tsang A."/>
            <person name="Grigoriev I.V."/>
            <person name="Stajich J.E."/>
            <person name="Spatafora J.W."/>
        </authorList>
    </citation>
    <scope>NUCLEOTIDE SEQUENCE</scope>
    <source>
        <strain evidence="2">RSA 2281</strain>
    </source>
</reference>
<dbReference type="PANTHER" id="PTHR11188:SF17">
    <property type="entry name" value="FI21816P1"/>
    <property type="match status" value="1"/>
</dbReference>
<feature type="compositionally biased region" description="Low complexity" evidence="1">
    <location>
        <begin position="330"/>
        <end position="368"/>
    </location>
</feature>
<feature type="region of interest" description="Disordered" evidence="1">
    <location>
        <begin position="330"/>
        <end position="437"/>
    </location>
</feature>
<dbReference type="PANTHER" id="PTHR11188">
    <property type="entry name" value="ARRESTIN DOMAIN CONTAINING PROTEIN"/>
    <property type="match status" value="1"/>
</dbReference>
<dbReference type="InterPro" id="IPR014752">
    <property type="entry name" value="Arrestin-like_C"/>
</dbReference>
<reference evidence="2" key="2">
    <citation type="submission" date="2023-02" db="EMBL/GenBank/DDBJ databases">
        <authorList>
            <consortium name="DOE Joint Genome Institute"/>
            <person name="Mondo S.J."/>
            <person name="Chang Y."/>
            <person name="Wang Y."/>
            <person name="Ahrendt S."/>
            <person name="Andreopoulos W."/>
            <person name="Barry K."/>
            <person name="Beard J."/>
            <person name="Benny G.L."/>
            <person name="Blankenship S."/>
            <person name="Bonito G."/>
            <person name="Cuomo C."/>
            <person name="Desiro A."/>
            <person name="Gervers K.A."/>
            <person name="Hundley H."/>
            <person name="Kuo A."/>
            <person name="LaButti K."/>
            <person name="Lang B.F."/>
            <person name="Lipzen A."/>
            <person name="O'Donnell K."/>
            <person name="Pangilinan J."/>
            <person name="Reynolds N."/>
            <person name="Sandor L."/>
            <person name="Smith M.W."/>
            <person name="Tsang A."/>
            <person name="Grigoriev I.V."/>
            <person name="Stajich J.E."/>
            <person name="Spatafora J.W."/>
        </authorList>
    </citation>
    <scope>NUCLEOTIDE SEQUENCE</scope>
    <source>
        <strain evidence="2">RSA 2281</strain>
    </source>
</reference>
<dbReference type="GO" id="GO:0070086">
    <property type="term" value="P:ubiquitin-dependent endocytosis"/>
    <property type="evidence" value="ECO:0007669"/>
    <property type="project" value="TreeGrafter"/>
</dbReference>
<evidence type="ECO:0000256" key="1">
    <source>
        <dbReference type="SAM" id="MobiDB-lite"/>
    </source>
</evidence>
<evidence type="ECO:0000313" key="3">
    <source>
        <dbReference type="Proteomes" id="UP001209540"/>
    </source>
</evidence>
<evidence type="ECO:0000313" key="2">
    <source>
        <dbReference type="EMBL" id="KAI9247154.1"/>
    </source>
</evidence>
<proteinExistence type="predicted"/>
<keyword evidence="3" id="KW-1185">Reference proteome</keyword>
<dbReference type="SUPFAM" id="SSF81296">
    <property type="entry name" value="E set domains"/>
    <property type="match status" value="1"/>
</dbReference>
<dbReference type="GO" id="GO:0005829">
    <property type="term" value="C:cytosol"/>
    <property type="evidence" value="ECO:0007669"/>
    <property type="project" value="TreeGrafter"/>
</dbReference>
<dbReference type="Proteomes" id="UP001209540">
    <property type="component" value="Unassembled WGS sequence"/>
</dbReference>
<dbReference type="EMBL" id="JAIXMP010000043">
    <property type="protein sequence ID" value="KAI9247154.1"/>
    <property type="molecule type" value="Genomic_DNA"/>
</dbReference>
<gene>
    <name evidence="2" type="ORF">BDA99DRAFT_576385</name>
</gene>
<dbReference type="InterPro" id="IPR050357">
    <property type="entry name" value="Arrestin_domain-protein"/>
</dbReference>
<organism evidence="2 3">
    <name type="scientific">Phascolomyces articulosus</name>
    <dbReference type="NCBI Taxonomy" id="60185"/>
    <lineage>
        <taxon>Eukaryota</taxon>
        <taxon>Fungi</taxon>
        <taxon>Fungi incertae sedis</taxon>
        <taxon>Mucoromycota</taxon>
        <taxon>Mucoromycotina</taxon>
        <taxon>Mucoromycetes</taxon>
        <taxon>Mucorales</taxon>
        <taxon>Lichtheimiaceae</taxon>
        <taxon>Phascolomyces</taxon>
    </lineage>
</organism>
<dbReference type="GO" id="GO:0031625">
    <property type="term" value="F:ubiquitin protein ligase binding"/>
    <property type="evidence" value="ECO:0007669"/>
    <property type="project" value="TreeGrafter"/>
</dbReference>
<protein>
    <recommendedName>
        <fullName evidence="4">Arrestin C-terminal-like domain-containing protein</fullName>
    </recommendedName>
</protein>
<name>A0AAD5JYS0_9FUNG</name>